<dbReference type="OMA" id="VMYKQRE"/>
<dbReference type="Pfam" id="PF03398">
    <property type="entry name" value="Ist1"/>
    <property type="match status" value="1"/>
</dbReference>
<protein>
    <submittedName>
        <fullName evidence="4">Uncharacterized protein LOC107780343</fullName>
    </submittedName>
</protein>
<reference evidence="4" key="2">
    <citation type="submission" date="2025-08" db="UniProtKB">
        <authorList>
            <consortium name="RefSeq"/>
        </authorList>
    </citation>
    <scope>IDENTIFICATION</scope>
    <source>
        <tissue evidence="4">Leaf</tissue>
    </source>
</reference>
<evidence type="ECO:0000313" key="4">
    <source>
        <dbReference type="RefSeq" id="XP_016456355.1"/>
    </source>
</evidence>
<feature type="compositionally biased region" description="Basic and acidic residues" evidence="2">
    <location>
        <begin position="194"/>
        <end position="215"/>
    </location>
</feature>
<dbReference type="FunFam" id="1.20.1260.60:FF:000002">
    <property type="entry name" value="Vacuolar protein sorting-associated protein IST1"/>
    <property type="match status" value="1"/>
</dbReference>
<dbReference type="RefSeq" id="XP_016456355.1">
    <property type="nucleotide sequence ID" value="XM_016600869.1"/>
</dbReference>
<dbReference type="PANTHER" id="PTHR12161:SF47">
    <property type="entry name" value="REGULATOR OF VPS4 ACTIVITY IN THE MVB PATHWAY PROTEIN"/>
    <property type="match status" value="1"/>
</dbReference>
<dbReference type="SMR" id="A0A1S3YWE2"/>
<dbReference type="OrthoDB" id="29853at2759"/>
<feature type="compositionally biased region" description="Polar residues" evidence="2">
    <location>
        <begin position="442"/>
        <end position="460"/>
    </location>
</feature>
<feature type="compositionally biased region" description="Basic and acidic residues" evidence="2">
    <location>
        <begin position="243"/>
        <end position="270"/>
    </location>
</feature>
<dbReference type="PaxDb" id="4097-A0A1S3YWE2"/>
<gene>
    <name evidence="4" type="primary">LOC107780343</name>
</gene>
<feature type="compositionally biased region" description="Polar residues" evidence="2">
    <location>
        <begin position="282"/>
        <end position="291"/>
    </location>
</feature>
<dbReference type="GO" id="GO:0015031">
    <property type="term" value="P:protein transport"/>
    <property type="evidence" value="ECO:0007669"/>
    <property type="project" value="InterPro"/>
</dbReference>
<dbReference type="Proteomes" id="UP000790787">
    <property type="component" value="Chromosome 6"/>
</dbReference>
<dbReference type="STRING" id="4097.A0A1S3YWE2"/>
<feature type="region of interest" description="Disordered" evidence="2">
    <location>
        <begin position="325"/>
        <end position="384"/>
    </location>
</feature>
<keyword evidence="3" id="KW-1185">Reference proteome</keyword>
<feature type="region of interest" description="Disordered" evidence="2">
    <location>
        <begin position="398"/>
        <end position="474"/>
    </location>
</feature>
<name>A0A1S3YWE2_TOBAC</name>
<dbReference type="GO" id="GO:0008104">
    <property type="term" value="P:intracellular protein localization"/>
    <property type="evidence" value="ECO:0000318"/>
    <property type="project" value="GO_Central"/>
</dbReference>
<accession>A0A1S3YWE2</accession>
<feature type="compositionally biased region" description="Basic and acidic residues" evidence="2">
    <location>
        <begin position="346"/>
        <end position="361"/>
    </location>
</feature>
<dbReference type="InterPro" id="IPR005061">
    <property type="entry name" value="Ist1"/>
</dbReference>
<dbReference type="PANTHER" id="PTHR12161">
    <property type="entry name" value="IST1 FAMILY MEMBER"/>
    <property type="match status" value="1"/>
</dbReference>
<comment type="similarity">
    <text evidence="1">Belongs to the IST1 family.</text>
</comment>
<dbReference type="Gene3D" id="1.20.1260.60">
    <property type="entry name" value="Vacuolar protein sorting-associated protein Ist1"/>
    <property type="match status" value="1"/>
</dbReference>
<dbReference type="KEGG" id="nta:107780343"/>
<sequence length="493" mass="57008">MLDAWLKSKFYARCKANINLTKTRIEMVKRKRNAMLKYLKNDIADLLKTGLDVNAYSRAEGLLVELNRSRCYDLLDQYCEHISNNLLTMYKQRECPEECREAVSSLIFAAARFADVPELRQLRSVFTERYENSVECYVSKEFVQNLKSLATKEMKLQLMKDIASESGIEWNSKALEQKLYNPLVSEQDWTKSQNDQKHNMQNKMDESAQKRDSEAARFNLENARQLTTSKDKLEQNSSYGRKVVPDEEQKLPMRRESYRSERDSLSRRLDNSSPIKDIEVDSTGTERQQQNKPEIEIVPEEEPDDKKPFNYRSIIPPYIKSRLSLTKNSSDSSTTSSTGEVANEEENCKGDTAEKAKDKPRSARTRRGTKVTIGDDKENGDEEEKLMDRLLMHFSRKRFQKDIKKPESVKAPTNQAGVDRDNEVSRRRRMGNRAASLPVELEQTSPRELSQGHNRANSFQPDMLGPNRHVHPKLPDYDDFVARLASLIEKSKE</sequence>
<dbReference type="AlphaFoldDB" id="A0A1S3YWE2"/>
<dbReference type="RefSeq" id="XP_016456355.1">
    <property type="nucleotide sequence ID" value="XM_016600869.2"/>
</dbReference>
<proteinExistence type="inferred from homology"/>
<feature type="region of interest" description="Disordered" evidence="2">
    <location>
        <begin position="188"/>
        <end position="312"/>
    </location>
</feature>
<evidence type="ECO:0000313" key="3">
    <source>
        <dbReference type="Proteomes" id="UP000790787"/>
    </source>
</evidence>
<reference evidence="3" key="1">
    <citation type="journal article" date="2014" name="Nat. Commun.">
        <title>The tobacco genome sequence and its comparison with those of tomato and potato.</title>
        <authorList>
            <person name="Sierro N."/>
            <person name="Battey J.N."/>
            <person name="Ouadi S."/>
            <person name="Bakaher N."/>
            <person name="Bovet L."/>
            <person name="Willig A."/>
            <person name="Goepfert S."/>
            <person name="Peitsch M.C."/>
            <person name="Ivanov N.V."/>
        </authorList>
    </citation>
    <scope>NUCLEOTIDE SEQUENCE [LARGE SCALE GENOMIC DNA]</scope>
</reference>
<evidence type="ECO:0000256" key="1">
    <source>
        <dbReference type="ARBA" id="ARBA00005536"/>
    </source>
</evidence>
<evidence type="ECO:0000256" key="2">
    <source>
        <dbReference type="SAM" id="MobiDB-lite"/>
    </source>
</evidence>
<dbReference type="InterPro" id="IPR042277">
    <property type="entry name" value="IST1-like"/>
</dbReference>
<organism evidence="3 4">
    <name type="scientific">Nicotiana tabacum</name>
    <name type="common">Common tobacco</name>
    <dbReference type="NCBI Taxonomy" id="4097"/>
    <lineage>
        <taxon>Eukaryota</taxon>
        <taxon>Viridiplantae</taxon>
        <taxon>Streptophyta</taxon>
        <taxon>Embryophyta</taxon>
        <taxon>Tracheophyta</taxon>
        <taxon>Spermatophyta</taxon>
        <taxon>Magnoliopsida</taxon>
        <taxon>eudicotyledons</taxon>
        <taxon>Gunneridae</taxon>
        <taxon>Pentapetalae</taxon>
        <taxon>asterids</taxon>
        <taxon>lamiids</taxon>
        <taxon>Solanales</taxon>
        <taxon>Solanaceae</taxon>
        <taxon>Nicotianoideae</taxon>
        <taxon>Nicotianeae</taxon>
        <taxon>Nicotiana</taxon>
    </lineage>
</organism>
<feature type="compositionally biased region" description="Low complexity" evidence="2">
    <location>
        <begin position="325"/>
        <end position="338"/>
    </location>
</feature>
<dbReference type="GeneID" id="107780343"/>